<comment type="subcellular location">
    <subcellularLocation>
        <location evidence="1">Cell membrane</location>
        <topology evidence="1">Multi-pass membrane protein</topology>
    </subcellularLocation>
</comment>
<accession>A0A8G2BUI6</accession>
<evidence type="ECO:0000256" key="2">
    <source>
        <dbReference type="ARBA" id="ARBA00009298"/>
    </source>
</evidence>
<dbReference type="PANTHER" id="PTHR33778">
    <property type="entry name" value="PROTEIN MGTC"/>
    <property type="match status" value="1"/>
</dbReference>
<sequence>MLDHLQEILNSTVVTPYTATVRLAISFFLGAIIGVERQFRRRDAGMRTFTLICMGSAAAMLISIWIPQCYPNFLNGDPGRIAAQVLTGIGFLGAGAIIQSHGSVHGLTTAACIWVMAVIGLAVGAGMFLAAGIATAFTLFVLVSLERLERKMYLDGVNKVLTINCSTSTPDLKGIREILENNNIFIVSLSYEHNYDKNTSIITYKVNVKSKSSYSILFAEIRKLGYISQIRLLA</sequence>
<protein>
    <submittedName>
        <fullName evidence="9">Putative Mg2+ transporter-C (MgtC) family protein</fullName>
    </submittedName>
</protein>
<feature type="transmembrane region" description="Helical" evidence="7">
    <location>
        <begin position="48"/>
        <end position="66"/>
    </location>
</feature>
<keyword evidence="10" id="KW-1185">Reference proteome</keyword>
<evidence type="ECO:0000256" key="7">
    <source>
        <dbReference type="SAM" id="Phobius"/>
    </source>
</evidence>
<dbReference type="InterPro" id="IPR003416">
    <property type="entry name" value="MgtC/SapB/SrpB/YhiD_fam"/>
</dbReference>
<reference evidence="9 10" key="1">
    <citation type="submission" date="2016-10" db="EMBL/GenBank/DDBJ databases">
        <authorList>
            <person name="Varghese N."/>
            <person name="Submissions S."/>
        </authorList>
    </citation>
    <scope>NUCLEOTIDE SEQUENCE [LARGE SCALE GENOMIC DNA]</scope>
    <source>
        <strain evidence="9 10">DSM 29073</strain>
    </source>
</reference>
<evidence type="ECO:0000256" key="1">
    <source>
        <dbReference type="ARBA" id="ARBA00004651"/>
    </source>
</evidence>
<dbReference type="EMBL" id="FNVS01000002">
    <property type="protein sequence ID" value="SEF55605.1"/>
    <property type="molecule type" value="Genomic_DNA"/>
</dbReference>
<name>A0A8G2BUI6_9BACT</name>
<comment type="caution">
    <text evidence="9">The sequence shown here is derived from an EMBL/GenBank/DDBJ whole genome shotgun (WGS) entry which is preliminary data.</text>
</comment>
<evidence type="ECO:0000256" key="4">
    <source>
        <dbReference type="ARBA" id="ARBA00022692"/>
    </source>
</evidence>
<evidence type="ECO:0000256" key="3">
    <source>
        <dbReference type="ARBA" id="ARBA00022475"/>
    </source>
</evidence>
<evidence type="ECO:0000313" key="10">
    <source>
        <dbReference type="Proteomes" id="UP000236725"/>
    </source>
</evidence>
<dbReference type="RefSeq" id="WP_099465290.1">
    <property type="nucleotide sequence ID" value="NZ_FNVS01000002.1"/>
</dbReference>
<feature type="domain" description="MgtC/SapB/SrpB/YhiD N-terminal" evidence="8">
    <location>
        <begin position="23"/>
        <end position="150"/>
    </location>
</feature>
<dbReference type="Proteomes" id="UP000236725">
    <property type="component" value="Unassembled WGS sequence"/>
</dbReference>
<dbReference type="InterPro" id="IPR049177">
    <property type="entry name" value="MgtC_SapB_SrpB_YhiD_N"/>
</dbReference>
<keyword evidence="3" id="KW-1003">Cell membrane</keyword>
<feature type="transmembrane region" description="Helical" evidence="7">
    <location>
        <begin position="19"/>
        <end position="36"/>
    </location>
</feature>
<organism evidence="9 10">
    <name type="scientific">Parabacteroides chinchillae</name>
    <dbReference type="NCBI Taxonomy" id="871327"/>
    <lineage>
        <taxon>Bacteria</taxon>
        <taxon>Pseudomonadati</taxon>
        <taxon>Bacteroidota</taxon>
        <taxon>Bacteroidia</taxon>
        <taxon>Bacteroidales</taxon>
        <taxon>Tannerellaceae</taxon>
        <taxon>Parabacteroides</taxon>
    </lineage>
</organism>
<dbReference type="Pfam" id="PF02308">
    <property type="entry name" value="MgtC"/>
    <property type="match status" value="1"/>
</dbReference>
<evidence type="ECO:0000259" key="8">
    <source>
        <dbReference type="Pfam" id="PF02308"/>
    </source>
</evidence>
<keyword evidence="4 7" id="KW-0812">Transmembrane</keyword>
<feature type="transmembrane region" description="Helical" evidence="7">
    <location>
        <begin position="113"/>
        <end position="143"/>
    </location>
</feature>
<proteinExistence type="inferred from homology"/>
<dbReference type="AlphaFoldDB" id="A0A8G2BUI6"/>
<dbReference type="PRINTS" id="PR01837">
    <property type="entry name" value="MGTCSAPBPROT"/>
</dbReference>
<dbReference type="GO" id="GO:0005886">
    <property type="term" value="C:plasma membrane"/>
    <property type="evidence" value="ECO:0007669"/>
    <property type="project" value="UniProtKB-SubCell"/>
</dbReference>
<keyword evidence="5 7" id="KW-1133">Transmembrane helix</keyword>
<comment type="similarity">
    <text evidence="2">Belongs to the MgtC/SapB family.</text>
</comment>
<dbReference type="PANTHER" id="PTHR33778:SF1">
    <property type="entry name" value="MAGNESIUM TRANSPORTER YHID-RELATED"/>
    <property type="match status" value="1"/>
</dbReference>
<gene>
    <name evidence="9" type="ORF">SAMN05444001_102231</name>
</gene>
<keyword evidence="6 7" id="KW-0472">Membrane</keyword>
<evidence type="ECO:0000256" key="5">
    <source>
        <dbReference type="ARBA" id="ARBA00022989"/>
    </source>
</evidence>
<evidence type="ECO:0000256" key="6">
    <source>
        <dbReference type="ARBA" id="ARBA00023136"/>
    </source>
</evidence>
<evidence type="ECO:0000313" key="9">
    <source>
        <dbReference type="EMBL" id="SEF55605.1"/>
    </source>
</evidence>